<dbReference type="EMBL" id="JBHSRF010000014">
    <property type="protein sequence ID" value="MFC6082147.1"/>
    <property type="molecule type" value="Genomic_DNA"/>
</dbReference>
<evidence type="ECO:0000256" key="1">
    <source>
        <dbReference type="ARBA" id="ARBA00022801"/>
    </source>
</evidence>
<feature type="domain" description="AB hydrolase-1" evidence="2">
    <location>
        <begin position="22"/>
        <end position="259"/>
    </location>
</feature>
<dbReference type="InterPro" id="IPR000639">
    <property type="entry name" value="Epox_hydrolase-like"/>
</dbReference>
<name>A0ABW1NHX2_9ACTN</name>
<comment type="caution">
    <text evidence="3">The sequence shown here is derived from an EMBL/GenBank/DDBJ whole genome shotgun (WGS) entry which is preliminary data.</text>
</comment>
<dbReference type="RefSeq" id="WP_380751512.1">
    <property type="nucleotide sequence ID" value="NZ_JBHSRF010000014.1"/>
</dbReference>
<dbReference type="GO" id="GO:0016787">
    <property type="term" value="F:hydrolase activity"/>
    <property type="evidence" value="ECO:0007669"/>
    <property type="project" value="UniProtKB-KW"/>
</dbReference>
<keyword evidence="4" id="KW-1185">Reference proteome</keyword>
<sequence length="269" mass="29148">MAVRRINGIDLNTAEYGTGEPVVLIPGTGARGSIFRAHQVPALVAAGFRAVTVDNRGVPPTDRCEEGFALGDMVGDVAALIEDLGAGPCRVVGFSMGAIVVQELLVARPGLVSQAVLMATRGRTDALSAAHTEGELAMLDRGVKLPPRFEAAMRVYTGFSRRTQRDEQGVRNWLDLFEMSVESSEPSRSQLELERIPDRREDYRRITTPTLVLAFGEDMLTPPHLCREVADAIPGAKFREIAECGHFGHIEDPHTVNAAIIGFFRGGGR</sequence>
<reference evidence="4" key="1">
    <citation type="journal article" date="2019" name="Int. J. Syst. Evol. Microbiol.">
        <title>The Global Catalogue of Microorganisms (GCM) 10K type strain sequencing project: providing services to taxonomists for standard genome sequencing and annotation.</title>
        <authorList>
            <consortium name="The Broad Institute Genomics Platform"/>
            <consortium name="The Broad Institute Genome Sequencing Center for Infectious Disease"/>
            <person name="Wu L."/>
            <person name="Ma J."/>
        </authorList>
    </citation>
    <scope>NUCLEOTIDE SEQUENCE [LARGE SCALE GENOMIC DNA]</scope>
    <source>
        <strain evidence="4">JCM 30346</strain>
    </source>
</reference>
<dbReference type="Pfam" id="PF12697">
    <property type="entry name" value="Abhydrolase_6"/>
    <property type="match status" value="1"/>
</dbReference>
<proteinExistence type="predicted"/>
<dbReference type="PRINTS" id="PR00412">
    <property type="entry name" value="EPOXHYDRLASE"/>
</dbReference>
<keyword evidence="1 3" id="KW-0378">Hydrolase</keyword>
<dbReference type="PANTHER" id="PTHR43798">
    <property type="entry name" value="MONOACYLGLYCEROL LIPASE"/>
    <property type="match status" value="1"/>
</dbReference>
<evidence type="ECO:0000313" key="4">
    <source>
        <dbReference type="Proteomes" id="UP001596137"/>
    </source>
</evidence>
<organism evidence="3 4">
    <name type="scientific">Sphaerisporangium aureirubrum</name>
    <dbReference type="NCBI Taxonomy" id="1544736"/>
    <lineage>
        <taxon>Bacteria</taxon>
        <taxon>Bacillati</taxon>
        <taxon>Actinomycetota</taxon>
        <taxon>Actinomycetes</taxon>
        <taxon>Streptosporangiales</taxon>
        <taxon>Streptosporangiaceae</taxon>
        <taxon>Sphaerisporangium</taxon>
    </lineage>
</organism>
<accession>A0ABW1NHX2</accession>
<protein>
    <submittedName>
        <fullName evidence="3">Alpha/beta fold hydrolase</fullName>
    </submittedName>
</protein>
<dbReference type="PANTHER" id="PTHR43798:SF31">
    <property type="entry name" value="AB HYDROLASE SUPERFAMILY PROTEIN YCLE"/>
    <property type="match status" value="1"/>
</dbReference>
<gene>
    <name evidence="3" type="ORF">ACFP1K_13365</name>
</gene>
<dbReference type="SUPFAM" id="SSF53474">
    <property type="entry name" value="alpha/beta-Hydrolases"/>
    <property type="match status" value="1"/>
</dbReference>
<evidence type="ECO:0000259" key="2">
    <source>
        <dbReference type="Pfam" id="PF12697"/>
    </source>
</evidence>
<dbReference type="Gene3D" id="3.40.50.1820">
    <property type="entry name" value="alpha/beta hydrolase"/>
    <property type="match status" value="1"/>
</dbReference>
<dbReference type="Proteomes" id="UP001596137">
    <property type="component" value="Unassembled WGS sequence"/>
</dbReference>
<dbReference type="InterPro" id="IPR050266">
    <property type="entry name" value="AB_hydrolase_sf"/>
</dbReference>
<dbReference type="InterPro" id="IPR000073">
    <property type="entry name" value="AB_hydrolase_1"/>
</dbReference>
<dbReference type="InterPro" id="IPR029058">
    <property type="entry name" value="AB_hydrolase_fold"/>
</dbReference>
<evidence type="ECO:0000313" key="3">
    <source>
        <dbReference type="EMBL" id="MFC6082147.1"/>
    </source>
</evidence>